<evidence type="ECO:0000256" key="1">
    <source>
        <dbReference type="SAM" id="MobiDB-lite"/>
    </source>
</evidence>
<accession>A0A183B621</accession>
<dbReference type="EMBL" id="UZAN01058162">
    <property type="protein sequence ID" value="VDP91928.1"/>
    <property type="molecule type" value="Genomic_DNA"/>
</dbReference>
<protein>
    <submittedName>
        <fullName evidence="4">Endo/exonuclease/phosphatase domain-containing protein</fullName>
    </submittedName>
</protein>
<dbReference type="AlphaFoldDB" id="A0A183B621"/>
<evidence type="ECO:0000313" key="2">
    <source>
        <dbReference type="EMBL" id="VDP91928.1"/>
    </source>
</evidence>
<dbReference type="WBParaSite" id="ECPE_0001469601-mRNA-1">
    <property type="protein sequence ID" value="ECPE_0001469601-mRNA-1"/>
    <property type="gene ID" value="ECPE_0001469601"/>
</dbReference>
<evidence type="ECO:0000313" key="4">
    <source>
        <dbReference type="WBParaSite" id="ECPE_0001469601-mRNA-1"/>
    </source>
</evidence>
<reference evidence="2 3" key="2">
    <citation type="submission" date="2018-11" db="EMBL/GenBank/DDBJ databases">
        <authorList>
            <consortium name="Pathogen Informatics"/>
        </authorList>
    </citation>
    <scope>NUCLEOTIDE SEQUENCE [LARGE SCALE GENOMIC DNA]</scope>
    <source>
        <strain evidence="2 3">Egypt</strain>
    </source>
</reference>
<name>A0A183B621_9TREM</name>
<feature type="compositionally biased region" description="Polar residues" evidence="1">
    <location>
        <begin position="146"/>
        <end position="156"/>
    </location>
</feature>
<feature type="region of interest" description="Disordered" evidence="1">
    <location>
        <begin position="146"/>
        <end position="177"/>
    </location>
</feature>
<reference evidence="4" key="1">
    <citation type="submission" date="2016-06" db="UniProtKB">
        <authorList>
            <consortium name="WormBaseParasite"/>
        </authorList>
    </citation>
    <scope>IDENTIFICATION</scope>
</reference>
<proteinExistence type="predicted"/>
<gene>
    <name evidence="2" type="ORF">ECPE_LOCUS14656</name>
</gene>
<evidence type="ECO:0000313" key="3">
    <source>
        <dbReference type="Proteomes" id="UP000272942"/>
    </source>
</evidence>
<keyword evidence="3" id="KW-1185">Reference proteome</keyword>
<dbReference type="OrthoDB" id="6303791at2759"/>
<dbReference type="Proteomes" id="UP000272942">
    <property type="component" value="Unassembled WGS sequence"/>
</dbReference>
<sequence>MGLFYDLKHCGFYVAIFDSNKLLKFKDRSAEAETIVRFIRECIDQNRYPKTFWKYLRRCHVQPTSRTLKRHALNLMDYAWKEMIETDRLSTQYSLCANQLPGGYQSPFQHYVSTGRLLSDEKEDDQLYEYLTRVNNHAEEMVITGDFNSPEKTSGPDSAAPGAARQPTHLMAGGQRPSMLDPVLTKMPYNVEQLGISAPLSWVLPQTAEFCPFYSRFGWLGPAEGLGSTLTMDNLAPVIVKASQAAGDRNMQSLIVIRDDYNCDVDRS</sequence>
<organism evidence="4">
    <name type="scientific">Echinostoma caproni</name>
    <dbReference type="NCBI Taxonomy" id="27848"/>
    <lineage>
        <taxon>Eukaryota</taxon>
        <taxon>Metazoa</taxon>
        <taxon>Spiralia</taxon>
        <taxon>Lophotrochozoa</taxon>
        <taxon>Platyhelminthes</taxon>
        <taxon>Trematoda</taxon>
        <taxon>Digenea</taxon>
        <taxon>Plagiorchiida</taxon>
        <taxon>Echinostomata</taxon>
        <taxon>Echinostomatoidea</taxon>
        <taxon>Echinostomatidae</taxon>
        <taxon>Echinostoma</taxon>
    </lineage>
</organism>